<proteinExistence type="predicted"/>
<dbReference type="EC" id="1.3.99.-" evidence="5"/>
<dbReference type="Pfam" id="PF00441">
    <property type="entry name" value="Acyl-CoA_dh_1"/>
    <property type="match status" value="1"/>
</dbReference>
<dbReference type="Gene3D" id="1.20.140.10">
    <property type="entry name" value="Butyryl-CoA Dehydrogenase, subunit A, domain 3"/>
    <property type="match status" value="1"/>
</dbReference>
<dbReference type="KEGG" id="mph:MLP_09730"/>
<gene>
    <name evidence="5" type="ordered locus">MLP_09730</name>
</gene>
<keyword evidence="3 5" id="KW-0560">Oxidoreductase</keyword>
<feature type="domain" description="Acyl-CoA dehydrogenase/oxidase C-terminal" evidence="4">
    <location>
        <begin position="197"/>
        <end position="310"/>
    </location>
</feature>
<evidence type="ECO:0000313" key="6">
    <source>
        <dbReference type="Proteomes" id="UP000007947"/>
    </source>
</evidence>
<evidence type="ECO:0000259" key="4">
    <source>
        <dbReference type="Pfam" id="PF00441"/>
    </source>
</evidence>
<dbReference type="PANTHER" id="PTHR43884">
    <property type="entry name" value="ACYL-COA DEHYDROGENASE"/>
    <property type="match status" value="1"/>
</dbReference>
<keyword evidence="6" id="KW-1185">Reference proteome</keyword>
<dbReference type="InterPro" id="IPR036250">
    <property type="entry name" value="AcylCo_DH-like_C"/>
</dbReference>
<dbReference type="HOGENOM" id="CLU_893939_0_0_11"/>
<accession>F5XMR4</accession>
<reference evidence="5 6" key="1">
    <citation type="submission" date="2011-05" db="EMBL/GenBank/DDBJ databases">
        <title>Whole genome sequence of Microlunatus phosphovorus NM-1.</title>
        <authorList>
            <person name="Hosoyama A."/>
            <person name="Sasaki K."/>
            <person name="Harada T."/>
            <person name="Igarashi R."/>
            <person name="Kawakoshi A."/>
            <person name="Sasagawa M."/>
            <person name="Fukada J."/>
            <person name="Nakamura S."/>
            <person name="Katano Y."/>
            <person name="Hanada S."/>
            <person name="Kamagata Y."/>
            <person name="Nakamura N."/>
            <person name="Yamazaki S."/>
            <person name="Fujita N."/>
        </authorList>
    </citation>
    <scope>NUCLEOTIDE SEQUENCE [LARGE SCALE GENOMIC DNA]</scope>
    <source>
        <strain evidence="6">ATCC 700054 / DSM 10555 / JCM 9379 / NBRC 101784 / NCIMB 13414 / VKM Ac-1990 / NM-1</strain>
    </source>
</reference>
<dbReference type="STRING" id="1032480.MLP_09730"/>
<evidence type="ECO:0000256" key="1">
    <source>
        <dbReference type="ARBA" id="ARBA00022630"/>
    </source>
</evidence>
<dbReference type="PANTHER" id="PTHR43884:SF20">
    <property type="entry name" value="ACYL-COA DEHYDROGENASE FADE28"/>
    <property type="match status" value="1"/>
</dbReference>
<dbReference type="Proteomes" id="UP000007947">
    <property type="component" value="Chromosome"/>
</dbReference>
<evidence type="ECO:0000256" key="3">
    <source>
        <dbReference type="ARBA" id="ARBA00023002"/>
    </source>
</evidence>
<dbReference type="SUPFAM" id="SSF47203">
    <property type="entry name" value="Acyl-CoA dehydrogenase C-terminal domain-like"/>
    <property type="match status" value="1"/>
</dbReference>
<dbReference type="AlphaFoldDB" id="F5XMR4"/>
<dbReference type="InterPro" id="IPR009075">
    <property type="entry name" value="AcylCo_DH/oxidase_C"/>
</dbReference>
<organism evidence="5 6">
    <name type="scientific">Microlunatus phosphovorus (strain ATCC 700054 / DSM 10555 / JCM 9379 / NBRC 101784 / NCIMB 13414 / VKM Ac-1990 / NM-1)</name>
    <dbReference type="NCBI Taxonomy" id="1032480"/>
    <lineage>
        <taxon>Bacteria</taxon>
        <taxon>Bacillati</taxon>
        <taxon>Actinomycetota</taxon>
        <taxon>Actinomycetes</taxon>
        <taxon>Propionibacteriales</taxon>
        <taxon>Propionibacteriaceae</taxon>
        <taxon>Microlunatus</taxon>
    </lineage>
</organism>
<dbReference type="GO" id="GO:0003995">
    <property type="term" value="F:acyl-CoA dehydrogenase activity"/>
    <property type="evidence" value="ECO:0007669"/>
    <property type="project" value="TreeGrafter"/>
</dbReference>
<protein>
    <submittedName>
        <fullName evidence="5">Acyl-CoA dehydrogenase</fullName>
        <ecNumber evidence="5">1.3.99.-</ecNumber>
    </submittedName>
</protein>
<keyword evidence="1" id="KW-0285">Flavoprotein</keyword>
<name>F5XMR4_MICPN</name>
<dbReference type="eggNOG" id="COG1960">
    <property type="taxonomic scope" value="Bacteria"/>
</dbReference>
<keyword evidence="2" id="KW-0274">FAD</keyword>
<dbReference type="EMBL" id="AP012204">
    <property type="protein sequence ID" value="BAK33987.1"/>
    <property type="molecule type" value="Genomic_DNA"/>
</dbReference>
<sequence>MLPVSADADLEEYLGVVRRLAEEQLPVGERVLSPDRLGTLRRLLDQAGVLELGAETELDGAVRWLSSVITTIARRSPAIAFALASRYAAQRALVAIDTDATSAVAGRAAGLDDAGRFRPIEDSDVALPVVLDPASVVILDGQGRSGVIVARSFLRDKEVARSGLDGAHLRTFQLSRDGAAALPAPVAVAASRDLELLLTAAMLGTAEGALQVSEDYARERRQFDAPIGSFAGLRAILAEMRHRAGAVRGLLESALTAEGVQSEVRVLEASAAAGRAVVQVAIDAIQVHGGYGYIEEYPVAGLLRDAVSLRAAALPRRLVMARLADDRLGALA</sequence>
<evidence type="ECO:0000256" key="2">
    <source>
        <dbReference type="ARBA" id="ARBA00022827"/>
    </source>
</evidence>
<evidence type="ECO:0000313" key="5">
    <source>
        <dbReference type="EMBL" id="BAK33987.1"/>
    </source>
</evidence>